<dbReference type="RefSeq" id="WP_159764881.1">
    <property type="nucleotide sequence ID" value="NZ_WUUT01000006.1"/>
</dbReference>
<reference evidence="2 3" key="1">
    <citation type="submission" date="2019-12" db="EMBL/GenBank/DDBJ databases">
        <title>Isolation and characterization of three novel carbon monoxide-oxidizing members of Halobacteria from salione crusts and soils.</title>
        <authorList>
            <person name="Myers M.R."/>
            <person name="King G.M."/>
        </authorList>
    </citation>
    <scope>NUCLEOTIDE SEQUENCE [LARGE SCALE GENOMIC DNA]</scope>
    <source>
        <strain evidence="2 3">WSH3</strain>
    </source>
</reference>
<dbReference type="EMBL" id="WUUT01000006">
    <property type="protein sequence ID" value="MXR52742.1"/>
    <property type="molecule type" value="Genomic_DNA"/>
</dbReference>
<dbReference type="InterPro" id="IPR039424">
    <property type="entry name" value="SBP_5"/>
</dbReference>
<dbReference type="Gene3D" id="3.10.105.10">
    <property type="entry name" value="Dipeptide-binding Protein, Domain 3"/>
    <property type="match status" value="2"/>
</dbReference>
<name>A0A6B0TBI9_9EURY</name>
<dbReference type="PANTHER" id="PTHR30290">
    <property type="entry name" value="PERIPLASMIC BINDING COMPONENT OF ABC TRANSPORTER"/>
    <property type="match status" value="1"/>
</dbReference>
<dbReference type="Gene3D" id="3.40.190.10">
    <property type="entry name" value="Periplasmic binding protein-like II"/>
    <property type="match status" value="1"/>
</dbReference>
<feature type="domain" description="Solute-binding protein family 5" evidence="1">
    <location>
        <begin position="262"/>
        <end position="588"/>
    </location>
</feature>
<dbReference type="AlphaFoldDB" id="A0A6B0TBI9"/>
<dbReference type="SUPFAM" id="SSF53850">
    <property type="entry name" value="Periplasmic binding protein-like II"/>
    <property type="match status" value="2"/>
</dbReference>
<comment type="caution">
    <text evidence="2">The sequence shown here is derived from an EMBL/GenBank/DDBJ whole genome shotgun (WGS) entry which is preliminary data.</text>
</comment>
<dbReference type="GO" id="GO:1904680">
    <property type="term" value="F:peptide transmembrane transporter activity"/>
    <property type="evidence" value="ECO:0007669"/>
    <property type="project" value="TreeGrafter"/>
</dbReference>
<dbReference type="InterPro" id="IPR000914">
    <property type="entry name" value="SBP_5_dom"/>
</dbReference>
<gene>
    <name evidence="2" type="ORF">GRX03_14150</name>
</gene>
<dbReference type="Pfam" id="PF00496">
    <property type="entry name" value="SBP_bac_5"/>
    <property type="match status" value="1"/>
</dbReference>
<dbReference type="Proteomes" id="UP000466535">
    <property type="component" value="Unassembled WGS sequence"/>
</dbReference>
<accession>A0A6B0TBI9</accession>
<evidence type="ECO:0000259" key="1">
    <source>
        <dbReference type="Pfam" id="PF00496"/>
    </source>
</evidence>
<evidence type="ECO:0000313" key="2">
    <source>
        <dbReference type="EMBL" id="MXR52742.1"/>
    </source>
</evidence>
<proteinExistence type="predicted"/>
<keyword evidence="3" id="KW-1185">Reference proteome</keyword>
<sequence>METAAADGPTISRRELLGGAAGLTLASTSGCIQRIRSILNRDSPSAVSLSVTAPPADSDRMATLLARHLVENLEAVGINATLNVLPETELYREVLLNGNFDLFIAQIPPMDDPQALYGLLHSVYATEPGWQNPYRYASLSLDDALERQRATAGTQRREAVGEALELLCREQPFTTVAFPDEIRAARTDNFTGWERYPLQNPLSYLTLDRATGVSASEELVLRLGSADARMSQNLNPLSAEYRRMNPVTDLLYDPPVRLIEGEFVPWLASEYSWDSGRLRVSLRPGQRWHDGTSLTASDVAFTYQFLADTSLGTVAQTVPAPRFRAWSDLVSDAYAVDDTTVELSMVETSREVGVHALTVPVFPEHIWREMSDVADIQGIEGSDNITNAIVSSNIEAVGSGPLTVEQVTTDESVVLRPFNDHFLQRGAGILEEIPDAFIGEPAFDRVEFTVVPSNEAAVSLVADGEIDATATSVDPRGAVIERIISASGVSQFTEQSHSPYQIGYNTGVAPFSNPYFRRLVARLVDKNYVADEIFEGYGRPVAHPFDGTRWNPEELSFDGEDPVVPFIGSGGDVDVEAARAAFRERGFAFDENDTLILR</sequence>
<evidence type="ECO:0000313" key="3">
    <source>
        <dbReference type="Proteomes" id="UP000466535"/>
    </source>
</evidence>
<organism evidence="2 3">
    <name type="scientific">Halovenus carboxidivorans</name>
    <dbReference type="NCBI Taxonomy" id="2692199"/>
    <lineage>
        <taxon>Archaea</taxon>
        <taxon>Methanobacteriati</taxon>
        <taxon>Methanobacteriota</taxon>
        <taxon>Stenosarchaea group</taxon>
        <taxon>Halobacteria</taxon>
        <taxon>Halobacteriales</taxon>
        <taxon>Haloarculaceae</taxon>
        <taxon>Halovenus</taxon>
    </lineage>
</organism>
<dbReference type="OrthoDB" id="233597at2157"/>
<protein>
    <submittedName>
        <fullName evidence="2">ABC transporter substrate-binding protein</fullName>
    </submittedName>
</protein>
<dbReference type="GO" id="GO:0015833">
    <property type="term" value="P:peptide transport"/>
    <property type="evidence" value="ECO:0007669"/>
    <property type="project" value="TreeGrafter"/>
</dbReference>